<keyword evidence="2" id="KW-0812">Transmembrane</keyword>
<proteinExistence type="predicted"/>
<gene>
    <name evidence="3" type="ORF">FDY93_09010</name>
</gene>
<evidence type="ECO:0000313" key="3">
    <source>
        <dbReference type="EMBL" id="TLM77721.1"/>
    </source>
</evidence>
<feature type="transmembrane region" description="Helical" evidence="2">
    <location>
        <begin position="91"/>
        <end position="109"/>
    </location>
</feature>
<protein>
    <submittedName>
        <fullName evidence="3">Uncharacterized protein</fullName>
    </submittedName>
</protein>
<comment type="caution">
    <text evidence="3">The sequence shown here is derived from an EMBL/GenBank/DDBJ whole genome shotgun (WGS) entry which is preliminary data.</text>
</comment>
<evidence type="ECO:0000256" key="2">
    <source>
        <dbReference type="SAM" id="Phobius"/>
    </source>
</evidence>
<dbReference type="EMBL" id="VANI01000009">
    <property type="protein sequence ID" value="TLM77721.1"/>
    <property type="molecule type" value="Genomic_DNA"/>
</dbReference>
<sequence length="147" mass="15887">MADFKQQSAQPRNTSGDASGSDSKGMVTKDGFTQPGLRPDMTDGEPDFDTWLSQQLQFNEPHLDDDGFCERVMADLPPVPAKRAERRASRFQYAAVVAASAIVCWQFPLDQVLASLAEQSISLYSLVGLSIASSMAAMTGGILAARR</sequence>
<evidence type="ECO:0000313" key="4">
    <source>
        <dbReference type="Proteomes" id="UP000306791"/>
    </source>
</evidence>
<feature type="region of interest" description="Disordered" evidence="1">
    <location>
        <begin position="1"/>
        <end position="48"/>
    </location>
</feature>
<keyword evidence="2" id="KW-1133">Transmembrane helix</keyword>
<feature type="compositionally biased region" description="Polar residues" evidence="1">
    <location>
        <begin position="1"/>
        <end position="22"/>
    </location>
</feature>
<keyword evidence="4" id="KW-1185">Reference proteome</keyword>
<accession>A0ABY2UIF7</accession>
<reference evidence="3 4" key="1">
    <citation type="submission" date="2019-05" db="EMBL/GenBank/DDBJ databases">
        <title>Microbulbifer harenosus sp. nov., an alginate-degrading bacterium isolated from coastal sand.</title>
        <authorList>
            <person name="Huang H."/>
            <person name="Mo K."/>
            <person name="Bao S."/>
        </authorList>
    </citation>
    <scope>NUCLEOTIDE SEQUENCE [LARGE SCALE GENOMIC DNA]</scope>
    <source>
        <strain evidence="3 4">HB161719</strain>
    </source>
</reference>
<organism evidence="3 4">
    <name type="scientific">Microbulbifer harenosus</name>
    <dbReference type="NCBI Taxonomy" id="2576840"/>
    <lineage>
        <taxon>Bacteria</taxon>
        <taxon>Pseudomonadati</taxon>
        <taxon>Pseudomonadota</taxon>
        <taxon>Gammaproteobacteria</taxon>
        <taxon>Cellvibrionales</taxon>
        <taxon>Microbulbiferaceae</taxon>
        <taxon>Microbulbifer</taxon>
    </lineage>
</organism>
<evidence type="ECO:0000256" key="1">
    <source>
        <dbReference type="SAM" id="MobiDB-lite"/>
    </source>
</evidence>
<feature type="transmembrane region" description="Helical" evidence="2">
    <location>
        <begin position="121"/>
        <end position="145"/>
    </location>
</feature>
<name>A0ABY2UIF7_9GAMM</name>
<dbReference type="Proteomes" id="UP000306791">
    <property type="component" value="Unassembled WGS sequence"/>
</dbReference>
<dbReference type="RefSeq" id="WP_138235398.1">
    <property type="nucleotide sequence ID" value="NZ_CP185860.1"/>
</dbReference>
<keyword evidence="2" id="KW-0472">Membrane</keyword>